<evidence type="ECO:0000256" key="6">
    <source>
        <dbReference type="SAM" id="MobiDB-lite"/>
    </source>
</evidence>
<dbReference type="InterPro" id="IPR002885">
    <property type="entry name" value="PPR_rpt"/>
</dbReference>
<comment type="function">
    <text evidence="3">Regulates mitochondrial small subunit maturation by controlling 15S rRNA 5'-end processing. Localizes to the 5' precursor of the 15S rRNA in a position that is subsequently occupied by mS47 in the mature yeast mtSSU. Uses structure and sequence-specific RNA recognition, binding to a single-stranded region of the precursor and specifically recognizing bases -6 to -1. The exchange of Ccm1 for mS47 is coupled to the irreversible removal of precursor rRNA that is accompanied by conformational changes of the mitoribosomal proteins uS5m and mS26. These conformational changes signal completion of 5'-end rRNA processing through protection of the mature 5'-end of the 15S rRNA and stabilization of mS47. The removal of the 5' precursor together with the dissociation of Ccm1 may be catalyzed by the 5'-3' exoribonuclease Pet127. Involved in the specific removal of group I introns in mitochondrial encoded transcripts.</text>
</comment>
<feature type="repeat" description="PPR" evidence="5">
    <location>
        <begin position="360"/>
        <end position="395"/>
    </location>
</feature>
<protein>
    <recommendedName>
        <fullName evidence="9">Pentatricopeptide repeat protein</fullName>
    </recommendedName>
</protein>
<reference evidence="7" key="2">
    <citation type="submission" date="2023-01" db="EMBL/GenBank/DDBJ databases">
        <authorList>
            <person name="Petersen C."/>
        </authorList>
    </citation>
    <scope>NUCLEOTIDE SEQUENCE</scope>
    <source>
        <strain evidence="7">IBT 17514</strain>
    </source>
</reference>
<dbReference type="Proteomes" id="UP001215712">
    <property type="component" value="Unassembled WGS sequence"/>
</dbReference>
<feature type="region of interest" description="Disordered" evidence="6">
    <location>
        <begin position="914"/>
        <end position="982"/>
    </location>
</feature>
<evidence type="ECO:0000256" key="4">
    <source>
        <dbReference type="ARBA" id="ARBA00044511"/>
    </source>
</evidence>
<gene>
    <name evidence="7" type="ORF">N7493_008389</name>
</gene>
<name>A0AAD6HHG0_9EURO</name>
<dbReference type="EMBL" id="JAQJAN010000012">
    <property type="protein sequence ID" value="KAJ5716478.1"/>
    <property type="molecule type" value="Genomic_DNA"/>
</dbReference>
<evidence type="ECO:0000313" key="8">
    <source>
        <dbReference type="Proteomes" id="UP001215712"/>
    </source>
</evidence>
<comment type="similarity">
    <text evidence="1">Belongs to the CCM1 family.</text>
</comment>
<comment type="subunit">
    <text evidence="4">Binds to mitochondrial small subunit 15S rRNA.</text>
</comment>
<dbReference type="Pfam" id="PF01535">
    <property type="entry name" value="PPR"/>
    <property type="match status" value="2"/>
</dbReference>
<keyword evidence="2" id="KW-0677">Repeat</keyword>
<evidence type="ECO:0000256" key="3">
    <source>
        <dbReference type="ARBA" id="ARBA00044493"/>
    </source>
</evidence>
<evidence type="ECO:0000313" key="7">
    <source>
        <dbReference type="EMBL" id="KAJ5716478.1"/>
    </source>
</evidence>
<feature type="region of interest" description="Disordered" evidence="6">
    <location>
        <begin position="848"/>
        <end position="870"/>
    </location>
</feature>
<dbReference type="InterPro" id="IPR011990">
    <property type="entry name" value="TPR-like_helical_dom_sf"/>
</dbReference>
<dbReference type="PANTHER" id="PTHR47447:SF17">
    <property type="entry name" value="OS12G0638900 PROTEIN"/>
    <property type="match status" value="1"/>
</dbReference>
<evidence type="ECO:0000256" key="5">
    <source>
        <dbReference type="PROSITE-ProRule" id="PRU00708"/>
    </source>
</evidence>
<evidence type="ECO:0008006" key="9">
    <source>
        <dbReference type="Google" id="ProtNLM"/>
    </source>
</evidence>
<evidence type="ECO:0000256" key="2">
    <source>
        <dbReference type="ARBA" id="ARBA00022737"/>
    </source>
</evidence>
<sequence>MFSNATTSTPAVPSRNALRVLRQLAFAGSVGTFCTVAAITYDVHRRIRVAEQIIENKRTLRTSAPNYDATASARRLAAMMEAAEAGEFMGLESLKHRHVPQSQGEVPGLNLDQTIPEDQHESGMSHPQPYSIHNPPLLNMNNRPQSNIPFTYVDPRSNHQNRVAMDREYEEDEARRVEGKPSTEESLQRLLKQSRVIDAANLFLKVTTHNKDEAISWSRRALGYQIFTANCKAGNVFIARSIYRRLELVSVVDTQLWSSMITVLAKEGHIESAATIYEKYRDSFTLPEHLLEVVIRLLMESNRLSQAKWLFYTRISNDRNGGLCGIYLDGLWKRTRNVDLVNAEFRKVLSELNQIGRQPTSKVFNALVKAYIEAGQYEDAEAVVGDMHEKFGVQPGCRTLGLLVHCRALQCDWNGVLDGMREMHDLGFTNDKPNFNRAFDRVWLEYWPVHSGTEVWKFLEVCIREFNIRPDEVLHRHMLEGLVERCDTDVIQQFNTLADKYKWKSGVDHDTMMRILAERRVAMQDSPIGLWNMMQAAKKQYRMVAMSRRIMGVGAEYYRIEKNSTSPIQYEAKKSFDQSMSDLQQKSSINLYIPIIRRMEHYIHVGKYREVEELLEQAVGKGYPVKPLQIELGVIASLLRRGASAVRPSKLLIKKHWLSWNNDLYTDANAAHRNHRFAPIFFQQVMQLEHNRVSDSTVVKLALFRFYEICVENERLNFKHHASAAVARRMISMRRPFVAISLLSAVYMSKWRKIYGFNQVQFKMLLRAFTHVGNARGIWWCMMTVLSRDEPVSRDFVVEAERLVPYMEQGYSASSVETLQTILTALQEKHGGSKYWSQFVADPELKKASRNRSSVSPINADGPGVYKQELPTGPLEAEIIEFDEEMQFDYLSCRQQLSRPQLVEAWNERAVIRDASKVPEHPQYPQPIRSSEGQSKGGARKSNSEEASEGHSHTQRSKRRHEKHAVNLKTSSRSEEWTEVQA</sequence>
<keyword evidence="8" id="KW-1185">Reference proteome</keyword>
<dbReference type="PANTHER" id="PTHR47447">
    <property type="entry name" value="OS03G0856100 PROTEIN"/>
    <property type="match status" value="1"/>
</dbReference>
<dbReference type="PROSITE" id="PS51375">
    <property type="entry name" value="PPR"/>
    <property type="match status" value="1"/>
</dbReference>
<feature type="compositionally biased region" description="Basic and acidic residues" evidence="6">
    <location>
        <begin position="942"/>
        <end position="952"/>
    </location>
</feature>
<reference evidence="7" key="1">
    <citation type="journal article" date="2023" name="IMA Fungus">
        <title>Comparative genomic study of the Penicillium genus elucidates a diverse pangenome and 15 lateral gene transfer events.</title>
        <authorList>
            <person name="Petersen C."/>
            <person name="Sorensen T."/>
            <person name="Nielsen M.R."/>
            <person name="Sondergaard T.E."/>
            <person name="Sorensen J.L."/>
            <person name="Fitzpatrick D.A."/>
            <person name="Frisvad J.C."/>
            <person name="Nielsen K.L."/>
        </authorList>
    </citation>
    <scope>NUCLEOTIDE SEQUENCE</scope>
    <source>
        <strain evidence="7">IBT 17514</strain>
    </source>
</reference>
<dbReference type="NCBIfam" id="TIGR00756">
    <property type="entry name" value="PPR"/>
    <property type="match status" value="1"/>
</dbReference>
<proteinExistence type="inferred from homology"/>
<feature type="compositionally biased region" description="Basic residues" evidence="6">
    <location>
        <begin position="953"/>
        <end position="963"/>
    </location>
</feature>
<accession>A0AAD6HHG0</accession>
<comment type="caution">
    <text evidence="7">The sequence shown here is derived from an EMBL/GenBank/DDBJ whole genome shotgun (WGS) entry which is preliminary data.</text>
</comment>
<dbReference type="AlphaFoldDB" id="A0AAD6HHG0"/>
<evidence type="ECO:0000256" key="1">
    <source>
        <dbReference type="ARBA" id="ARBA00006192"/>
    </source>
</evidence>
<organism evidence="7 8">
    <name type="scientific">Penicillium malachiteum</name>
    <dbReference type="NCBI Taxonomy" id="1324776"/>
    <lineage>
        <taxon>Eukaryota</taxon>
        <taxon>Fungi</taxon>
        <taxon>Dikarya</taxon>
        <taxon>Ascomycota</taxon>
        <taxon>Pezizomycotina</taxon>
        <taxon>Eurotiomycetes</taxon>
        <taxon>Eurotiomycetidae</taxon>
        <taxon>Eurotiales</taxon>
        <taxon>Aspergillaceae</taxon>
        <taxon>Penicillium</taxon>
    </lineage>
</organism>
<dbReference type="Gene3D" id="1.25.40.10">
    <property type="entry name" value="Tetratricopeptide repeat domain"/>
    <property type="match status" value="2"/>
</dbReference>